<evidence type="ECO:0000313" key="2">
    <source>
        <dbReference type="EMBL" id="GAA0716658.1"/>
    </source>
</evidence>
<reference evidence="2 3" key="1">
    <citation type="journal article" date="2019" name="Int. J. Syst. Evol. Microbiol.">
        <title>The Global Catalogue of Microorganisms (GCM) 10K type strain sequencing project: providing services to taxonomists for standard genome sequencing and annotation.</title>
        <authorList>
            <consortium name="The Broad Institute Genomics Platform"/>
            <consortium name="The Broad Institute Genome Sequencing Center for Infectious Disease"/>
            <person name="Wu L."/>
            <person name="Ma J."/>
        </authorList>
    </citation>
    <scope>NUCLEOTIDE SEQUENCE [LARGE SCALE GENOMIC DNA]</scope>
    <source>
        <strain evidence="2 3">JCM 15421</strain>
    </source>
</reference>
<accession>A0ABN1ILF1</accession>
<dbReference type="SUPFAM" id="SSF160631">
    <property type="entry name" value="SMI1/KNR4-like"/>
    <property type="match status" value="1"/>
</dbReference>
<keyword evidence="3" id="KW-1185">Reference proteome</keyword>
<sequence>MRVSLRAAWFAAALVIADARPVAAATIEIYPYLGEGDSADLTVLVGGESRCSIKIANAARDISKTPVCKFELPASATSLTVRRGYGDVHSATQKRQPRKGEQSWRIVDFGVAGSRLAQSGKPYGERMVDFIAAADAFGAKQFGADHGRSIAIGKPVGHAEVEAAEKRLGYALPVDFVSMQEKVGAIAIGDHSLTAIGDVADAYTQMRKVWGTPEDAMQSDYSESMQKTLKASTLLFTEVGDGYGGLFYRPPPSKRCGDKGFYYWTSQEGGSASLMNEDGSCMDFAAAFRWVLEGFLLEGYADELSSEKRALLVDSSNPVQPLVLRTNSNRFGIELGVRWQGPNGFWRSPDTR</sequence>
<feature type="chain" id="PRO_5045822458" evidence="1">
    <location>
        <begin position="25"/>
        <end position="352"/>
    </location>
</feature>
<dbReference type="Proteomes" id="UP001501523">
    <property type="component" value="Unassembled WGS sequence"/>
</dbReference>
<protein>
    <submittedName>
        <fullName evidence="2">Uncharacterized protein</fullName>
    </submittedName>
</protein>
<dbReference type="EMBL" id="BAAAEU010000010">
    <property type="protein sequence ID" value="GAA0716658.1"/>
    <property type="molecule type" value="Genomic_DNA"/>
</dbReference>
<gene>
    <name evidence="2" type="ORF">GCM10009105_23260</name>
</gene>
<dbReference type="InterPro" id="IPR037883">
    <property type="entry name" value="Knr4/Smi1-like_sf"/>
</dbReference>
<proteinExistence type="predicted"/>
<dbReference type="Gene3D" id="3.40.1580.10">
    <property type="entry name" value="SMI1/KNR4-like"/>
    <property type="match status" value="1"/>
</dbReference>
<dbReference type="RefSeq" id="WP_343791253.1">
    <property type="nucleotide sequence ID" value="NZ_BAAAEU010000010.1"/>
</dbReference>
<evidence type="ECO:0000256" key="1">
    <source>
        <dbReference type="SAM" id="SignalP"/>
    </source>
</evidence>
<feature type="signal peptide" evidence="1">
    <location>
        <begin position="1"/>
        <end position="24"/>
    </location>
</feature>
<keyword evidence="1" id="KW-0732">Signal</keyword>
<evidence type="ECO:0000313" key="3">
    <source>
        <dbReference type="Proteomes" id="UP001501523"/>
    </source>
</evidence>
<name>A0ABN1ILF1_9GAMM</name>
<comment type="caution">
    <text evidence="2">The sequence shown here is derived from an EMBL/GenBank/DDBJ whole genome shotgun (WGS) entry which is preliminary data.</text>
</comment>
<organism evidence="2 3">
    <name type="scientific">Dokdonella soli</name>
    <dbReference type="NCBI Taxonomy" id="529810"/>
    <lineage>
        <taxon>Bacteria</taxon>
        <taxon>Pseudomonadati</taxon>
        <taxon>Pseudomonadota</taxon>
        <taxon>Gammaproteobacteria</taxon>
        <taxon>Lysobacterales</taxon>
        <taxon>Rhodanobacteraceae</taxon>
        <taxon>Dokdonella</taxon>
    </lineage>
</organism>